<dbReference type="PANTHER" id="PTHR47197:SF3">
    <property type="entry name" value="DIHYDRO-HEME D1 DEHYDROGENASE"/>
    <property type="match status" value="1"/>
</dbReference>
<dbReference type="AlphaFoldDB" id="A0A643F7F8"/>
<sequence>MACGVSPHGPRLRWVSPAFATSSTLRSRRCVRSCLRCPLPPVDRSVAESITRLLSQDVLLISSTVSTRRLRWAGALLGATAAAAALYAHAAAPAAAPAAAAVVTVPGMPRVVNPANLYSETATGRVSPALQGDLPRVYVPNLRGNSVSVIDPATLKVVDTFKVGRGPQHIVPSWDLRTLWVANNAERRTDGSLTPIDPRTGKPGESVEVDDPYNLYFTPDGKSAIVVAEARHRLDFRDPKTLAMQYSIDVPQCGGINHADFSIDGREALFTCEFQGSVARIDLINRQVLGYLKLKMPSTRFKAAGPVDGGPPGSEICSAQKGMPQDIRISPNGKRYFVADMEADGVHVIDAATFTEIGFIATGVAAHGLYPSRDGSKLYVANRGSHKIHGKPKGAGSVTVIDFASEKIVAQWPIPGGGSPDMGNVSADGQWLWLSGRFDDVVYRISTSTGAVDKIKVGQEPHGLTVWPLPGRYSLGHTGNLR</sequence>
<accession>A0A643F7F8</accession>
<dbReference type="SUPFAM" id="SSF50974">
    <property type="entry name" value="Nitrous oxide reductase, N-terminal domain"/>
    <property type="match status" value="1"/>
</dbReference>
<dbReference type="InterPro" id="IPR011045">
    <property type="entry name" value="N2O_reductase_N"/>
</dbReference>
<dbReference type="Gene3D" id="2.130.10.10">
    <property type="entry name" value="YVTN repeat-like/Quinoprotein amine dehydrogenase"/>
    <property type="match status" value="3"/>
</dbReference>
<protein>
    <submittedName>
        <fullName evidence="1">YncE family protein</fullName>
    </submittedName>
</protein>
<dbReference type="PANTHER" id="PTHR47197">
    <property type="entry name" value="PROTEIN NIRF"/>
    <property type="match status" value="1"/>
</dbReference>
<dbReference type="OrthoDB" id="145213at2"/>
<name>A0A643F7F8_IDEDE</name>
<dbReference type="EMBL" id="VZPB01000069">
    <property type="protein sequence ID" value="KAB0574861.1"/>
    <property type="molecule type" value="Genomic_DNA"/>
</dbReference>
<evidence type="ECO:0000313" key="2">
    <source>
        <dbReference type="Proteomes" id="UP000430120"/>
    </source>
</evidence>
<reference evidence="1 2" key="1">
    <citation type="submission" date="2019-09" db="EMBL/GenBank/DDBJ databases">
        <title>Draft genome sequences of 48 bacterial type strains from the CCUG.</title>
        <authorList>
            <person name="Tunovic T."/>
            <person name="Pineiro-Iglesias B."/>
            <person name="Unosson C."/>
            <person name="Inganas E."/>
            <person name="Ohlen M."/>
            <person name="Cardew S."/>
            <person name="Jensie-Markopoulos S."/>
            <person name="Salva-Serra F."/>
            <person name="Jaen-Luchoro D."/>
            <person name="Karlsson R."/>
            <person name="Svensson-Stadler L."/>
            <person name="Chun J."/>
            <person name="Moore E."/>
        </authorList>
    </citation>
    <scope>NUCLEOTIDE SEQUENCE [LARGE SCALE GENOMIC DNA]</scope>
    <source>
        <strain evidence="1 2">CCUG 30977</strain>
    </source>
</reference>
<keyword evidence="2" id="KW-1185">Reference proteome</keyword>
<dbReference type="InterPro" id="IPR015943">
    <property type="entry name" value="WD40/YVTN_repeat-like_dom_sf"/>
</dbReference>
<comment type="caution">
    <text evidence="1">The sequence shown here is derived from an EMBL/GenBank/DDBJ whole genome shotgun (WGS) entry which is preliminary data.</text>
</comment>
<dbReference type="InterPro" id="IPR051200">
    <property type="entry name" value="Host-pathogen_enzymatic-act"/>
</dbReference>
<dbReference type="NCBIfam" id="TIGR02276">
    <property type="entry name" value="beta_rpt_yvtn"/>
    <property type="match status" value="1"/>
</dbReference>
<evidence type="ECO:0000313" key="1">
    <source>
        <dbReference type="EMBL" id="KAB0574861.1"/>
    </source>
</evidence>
<gene>
    <name evidence="1" type="ORF">F7Q92_19075</name>
</gene>
<dbReference type="Proteomes" id="UP000430120">
    <property type="component" value="Unassembled WGS sequence"/>
</dbReference>
<organism evidence="1 2">
    <name type="scientific">Ideonella dechloratans</name>
    <dbReference type="NCBI Taxonomy" id="36863"/>
    <lineage>
        <taxon>Bacteria</taxon>
        <taxon>Pseudomonadati</taxon>
        <taxon>Pseudomonadota</taxon>
        <taxon>Betaproteobacteria</taxon>
        <taxon>Burkholderiales</taxon>
        <taxon>Sphaerotilaceae</taxon>
        <taxon>Ideonella</taxon>
    </lineage>
</organism>
<proteinExistence type="predicted"/>
<dbReference type="InterPro" id="IPR011964">
    <property type="entry name" value="YVTN_b-propeller_repeat"/>
</dbReference>